<feature type="domain" description="HD Cas3-type" evidence="10">
    <location>
        <begin position="702"/>
        <end position="891"/>
    </location>
</feature>
<evidence type="ECO:0000256" key="3">
    <source>
        <dbReference type="ARBA" id="ARBA00022723"/>
    </source>
</evidence>
<keyword evidence="8" id="KW-0051">Antiviral defense</keyword>
<dbReference type="InterPro" id="IPR006483">
    <property type="entry name" value="CRISPR-assoc_Cas3_HD"/>
</dbReference>
<organism evidence="11 12">
    <name type="scientific">Actinomyces oris</name>
    <dbReference type="NCBI Taxonomy" id="544580"/>
    <lineage>
        <taxon>Bacteria</taxon>
        <taxon>Bacillati</taxon>
        <taxon>Actinomycetota</taxon>
        <taxon>Actinomycetes</taxon>
        <taxon>Actinomycetales</taxon>
        <taxon>Actinomycetaceae</taxon>
        <taxon>Actinomyces</taxon>
    </lineage>
</organism>
<dbReference type="GO" id="GO:0046872">
    <property type="term" value="F:metal ion binding"/>
    <property type="evidence" value="ECO:0007669"/>
    <property type="project" value="UniProtKB-KW"/>
</dbReference>
<accession>A0A1Q8V509</accession>
<dbReference type="SMART" id="SM00490">
    <property type="entry name" value="HELICc"/>
    <property type="match status" value="1"/>
</dbReference>
<dbReference type="Gene3D" id="1.10.3210.30">
    <property type="match status" value="1"/>
</dbReference>
<dbReference type="RefSeq" id="WP_075412571.1">
    <property type="nucleotide sequence ID" value="NZ_MSKK01000073.1"/>
</dbReference>
<comment type="similarity">
    <text evidence="1">In the N-terminal section; belongs to the CRISPR-associated nuclease Cas3-HD family.</text>
</comment>
<dbReference type="InterPro" id="IPR054712">
    <property type="entry name" value="Cas3-like_dom"/>
</dbReference>
<dbReference type="GO" id="GO:0016787">
    <property type="term" value="F:hydrolase activity"/>
    <property type="evidence" value="ECO:0007669"/>
    <property type="project" value="UniProtKB-KW"/>
</dbReference>
<dbReference type="EMBL" id="MSKK01000073">
    <property type="protein sequence ID" value="OLO43174.1"/>
    <property type="molecule type" value="Genomic_DNA"/>
</dbReference>
<dbReference type="PANTHER" id="PTHR47959">
    <property type="entry name" value="ATP-DEPENDENT RNA HELICASE RHLE-RELATED"/>
    <property type="match status" value="1"/>
</dbReference>
<dbReference type="Gene3D" id="3.40.50.300">
    <property type="entry name" value="P-loop containing nucleotide triphosphate hydrolases"/>
    <property type="match status" value="2"/>
</dbReference>
<dbReference type="GO" id="GO:0051607">
    <property type="term" value="P:defense response to virus"/>
    <property type="evidence" value="ECO:0007669"/>
    <property type="project" value="UniProtKB-KW"/>
</dbReference>
<keyword evidence="7" id="KW-0067">ATP-binding</keyword>
<dbReference type="GO" id="GO:0003724">
    <property type="term" value="F:RNA helicase activity"/>
    <property type="evidence" value="ECO:0007669"/>
    <property type="project" value="TreeGrafter"/>
</dbReference>
<evidence type="ECO:0000256" key="4">
    <source>
        <dbReference type="ARBA" id="ARBA00022741"/>
    </source>
</evidence>
<evidence type="ECO:0000256" key="9">
    <source>
        <dbReference type="ARBA" id="ARBA00038437"/>
    </source>
</evidence>
<dbReference type="PROSITE" id="PS51643">
    <property type="entry name" value="HD_CAS3"/>
    <property type="match status" value="1"/>
</dbReference>
<evidence type="ECO:0000256" key="1">
    <source>
        <dbReference type="ARBA" id="ARBA00006847"/>
    </source>
</evidence>
<keyword evidence="4" id="KW-0547">Nucleotide-binding</keyword>
<evidence type="ECO:0000259" key="10">
    <source>
        <dbReference type="PROSITE" id="PS51643"/>
    </source>
</evidence>
<comment type="similarity">
    <text evidence="9">Belongs to the DEAD box helicase family.</text>
</comment>
<dbReference type="InterPro" id="IPR038257">
    <property type="entry name" value="CRISPR-assoc_Cas3_HD_sf"/>
</dbReference>
<dbReference type="AlphaFoldDB" id="A0A1Q8V509"/>
<comment type="caution">
    <text evidence="11">The sequence shown here is derived from an EMBL/GenBank/DDBJ whole genome shotgun (WGS) entry which is preliminary data.</text>
</comment>
<keyword evidence="6" id="KW-0347">Helicase</keyword>
<evidence type="ECO:0000256" key="6">
    <source>
        <dbReference type="ARBA" id="ARBA00022806"/>
    </source>
</evidence>
<evidence type="ECO:0000256" key="7">
    <source>
        <dbReference type="ARBA" id="ARBA00022840"/>
    </source>
</evidence>
<dbReference type="PANTHER" id="PTHR47959:SF16">
    <property type="entry name" value="CRISPR-ASSOCIATED NUCLEASE_HELICASE CAS3-RELATED"/>
    <property type="match status" value="1"/>
</dbReference>
<dbReference type="InterPro" id="IPR050079">
    <property type="entry name" value="DEAD_box_RNA_helicase"/>
</dbReference>
<reference evidence="11 12" key="1">
    <citation type="submission" date="2016-12" db="EMBL/GenBank/DDBJ databases">
        <title>Genomic comparison of strains in the 'Actinomyces naeslundii' group.</title>
        <authorList>
            <person name="Mughal S.R."/>
            <person name="Do T."/>
            <person name="Gilbert S.C."/>
            <person name="Witherden E.A."/>
            <person name="Didelot X."/>
            <person name="Beighton D."/>
        </authorList>
    </citation>
    <scope>NUCLEOTIDE SEQUENCE [LARGE SCALE GENOMIC DNA]</scope>
    <source>
        <strain evidence="11 12">R21091</strain>
    </source>
</reference>
<dbReference type="GO" id="GO:0005829">
    <property type="term" value="C:cytosol"/>
    <property type="evidence" value="ECO:0007669"/>
    <property type="project" value="TreeGrafter"/>
</dbReference>
<evidence type="ECO:0000313" key="12">
    <source>
        <dbReference type="Proteomes" id="UP000186471"/>
    </source>
</evidence>
<dbReference type="OrthoDB" id="9810236at2"/>
<evidence type="ECO:0000256" key="5">
    <source>
        <dbReference type="ARBA" id="ARBA00022801"/>
    </source>
</evidence>
<evidence type="ECO:0000256" key="2">
    <source>
        <dbReference type="ARBA" id="ARBA00009046"/>
    </source>
</evidence>
<comment type="similarity">
    <text evidence="2">In the central section; belongs to the CRISPR-associated helicase Cas3 family.</text>
</comment>
<keyword evidence="5" id="KW-0378">Hydrolase</keyword>
<dbReference type="SUPFAM" id="SSF52540">
    <property type="entry name" value="P-loop containing nucleoside triphosphate hydrolases"/>
    <property type="match status" value="1"/>
</dbReference>
<name>A0A1Q8V509_9ACTO</name>
<dbReference type="InterPro" id="IPR027417">
    <property type="entry name" value="P-loop_NTPase"/>
</dbReference>
<dbReference type="Pfam" id="PF22590">
    <property type="entry name" value="Cas3-like_C_2"/>
    <property type="match status" value="1"/>
</dbReference>
<sequence length="895" mass="97929">MITIEDFGDFFEAVHGAGKRPFAWQEDLLRHVVNTGTWPEQIIAPTGAGKSSVVEIHVFATALLAVGAAERLPRRLAVVVNRRALTDSHAARAARIRCLLEEAPADDSILSRVRDALVGLRAPDAEDRIPLVTTTMRGAAATDRAWLNAPEACAVLCMTPAMWASSLLFRSYGASRLARPRLAGMLALDATVVVDEAHLSRQILVTARRVGQLCAPSAQRLGIPALQTVEMTATPSDDATDILGVTPESLAHDARLAARVRAPKSARYVETTAWPVNGKMTKAYRDELVSQVLTAVEDARELLPDAPRTVGCVLNRVDSAVQVEKALGKEGLNCRLWVGRMRPWDLERMRQDEPGLFDVSGQPGIDVLVATQTIEVGVDLDLVHMVTELASASALAQRVGRVNRQGRRDRAWFTVVGPPREAPLSKDVLPYRNEDLLAARTWILNRAEDGDLSPLTVSEKPKAPPAESSRRLLYQRPEPWDAALWSKTSMRLVVEPELDLWIRDDLDPESGTVGLVLRHLKDLPDATACETLLTEVPPQDREVYPMTLATARKVVQRLIENTDHPLERSVLWRDGAILPQWQAMIVEHEGGDKNTSRVFRPGDILILDASVPLLASGVVTEDGEDLGEPVPYREFDGVVDVVTDPDELRELAVLEPDEIGDMFPGETVVWPPGWGEEDEPAWMVRRSSVTPDDESDDRSTWSVSHRVLLAAHNAAVSARAGTLADGIGIESVPAAALREAGAWHDVGKNDARFQRLLWRGDPGGKEVLAKSGGRSASLGAVRRAWADAGLPVGWRHELASAAAYWEQAEPDGVERELRDLVARLVGTSHGRGRPLFDHDPTTAGPDHADALEELVGEGEWESLIARTDRQWGHWGTAYLEALLRAADCTISMEGK</sequence>
<dbReference type="GO" id="GO:0005524">
    <property type="term" value="F:ATP binding"/>
    <property type="evidence" value="ECO:0007669"/>
    <property type="project" value="UniProtKB-KW"/>
</dbReference>
<keyword evidence="3" id="KW-0479">Metal-binding</keyword>
<dbReference type="Proteomes" id="UP000186471">
    <property type="component" value="Unassembled WGS sequence"/>
</dbReference>
<evidence type="ECO:0000256" key="8">
    <source>
        <dbReference type="ARBA" id="ARBA00023118"/>
    </source>
</evidence>
<dbReference type="InterPro" id="IPR001650">
    <property type="entry name" value="Helicase_C-like"/>
</dbReference>
<protein>
    <recommendedName>
        <fullName evidence="10">HD Cas3-type domain-containing protein</fullName>
    </recommendedName>
</protein>
<gene>
    <name evidence="11" type="ORF">BKH31_12730</name>
</gene>
<evidence type="ECO:0000313" key="11">
    <source>
        <dbReference type="EMBL" id="OLO43174.1"/>
    </source>
</evidence>
<proteinExistence type="inferred from homology"/>